<evidence type="ECO:0000256" key="3">
    <source>
        <dbReference type="ARBA" id="ARBA00022452"/>
    </source>
</evidence>
<sequence length="995" mass="108955">MRRCLWYSVLTILCTLSSIFAYAQDKLITGRVTDASDEALPGVSISVKNKKAATISDAKGEYKIKASIGDILVFSSVGYVKVEKTVSTATTINLSLVADNTSLEEVVVVGYGTSRKKDLTGSVTSITSKDFQTGAITTPEQLISGKVPGVSIISNSGQPGAGSTIRIRGGSSLSASNNPLIVIDGVPLEGEGGIAGASNPLSFINPNDIETFTVLKDASAAAIYGTRASNGVIIITTKKGKSGALRINFSSVNSLSTVAKQVSVLSADQFRTIVNEKGTAAQKAMLGTANTNWQDVIYQTAHMTDNNLSIGGEVAKLPYRVSLGFQTQTGVLKTDKLQRTSLALSLNPTFFNNHLKVDLSLKGSLQKSRFANLGAIGAAVSFDPTQPVYATVNPQRFGGYFEWLDRNSPTGLMNLAGRNPLGMLEQRYDEGTPQRSIGNIQFDYKFHFLPELRANLNLGYDVSKGEGTVYVSDSSAIGYVVGGKGGTNNIYKQTKQNTLLEFYLNYVKDLRFLKSRVDVMAGYSYNNYLTTNYNYASYTASGEKYPNTDPAFPFDKPENTLISFFGRANYSVNNRYFLTATLRRDGSSRFAPANRWGLFPSIALAWDLKEEGIFAKNETLSTLKLRASYGVTGQQDGIGNYDYYSYYALSAPNAAYQFGNSYYQGYRPGGFYANRKWEETASTNLALDYGFWDGRVKGSVDFYVKKTKDLLNNIPQPAGSNFSAFIVANVGSMENRGVEFSVSTQIIRKRELTWNLDFNATYNENKITNLTVVPVDQNYVGFPSGGIAGGIGGQFAFINSVGYSRNTFYLYKQVYDANSKPLEGVFVDRNSDGVINQDDLYRGKSSVPKVFFGLSSSLNYKRWNLGVVMRSSVGNYVYNNNYSQSGVQNQILGNNILYNASTNYLTTGFKGNSQQLLSDYYIQNASFVRMDNANLSYDLGKIMKNSNVNLRLNASVQNVFVITKYTGLDPEVASGIDSNLYPRPRTFSLGLNFDF</sequence>
<comment type="subcellular location">
    <subcellularLocation>
        <location evidence="1 8">Cell outer membrane</location>
        <topology evidence="1 8">Multi-pass membrane protein</topology>
    </subcellularLocation>
</comment>
<evidence type="ECO:0000256" key="5">
    <source>
        <dbReference type="ARBA" id="ARBA00023077"/>
    </source>
</evidence>
<dbReference type="InterPro" id="IPR023997">
    <property type="entry name" value="TonB-dep_OMP_SusC/RagA_CS"/>
</dbReference>
<evidence type="ECO:0000313" key="13">
    <source>
        <dbReference type="EMBL" id="MDI9858043.1"/>
    </source>
</evidence>
<dbReference type="NCBIfam" id="TIGR04056">
    <property type="entry name" value="OMP_RagA_SusC"/>
    <property type="match status" value="1"/>
</dbReference>
<dbReference type="InterPro" id="IPR012910">
    <property type="entry name" value="Plug_dom"/>
</dbReference>
<reference evidence="13 14" key="1">
    <citation type="submission" date="2023-05" db="EMBL/GenBank/DDBJ databases">
        <title>Novel species of genus Flectobacillus isolated from stream in China.</title>
        <authorList>
            <person name="Lu H."/>
        </authorList>
    </citation>
    <scope>NUCLEOTIDE SEQUENCE [LARGE SCALE GENOMIC DNA]</scope>
    <source>
        <strain evidence="13 14">KCTC 42575</strain>
    </source>
</reference>
<dbReference type="NCBIfam" id="TIGR04057">
    <property type="entry name" value="SusC_RagA_signa"/>
    <property type="match status" value="1"/>
</dbReference>
<evidence type="ECO:0000259" key="11">
    <source>
        <dbReference type="Pfam" id="PF00593"/>
    </source>
</evidence>
<keyword evidence="14" id="KW-1185">Reference proteome</keyword>
<dbReference type="Pfam" id="PF00593">
    <property type="entry name" value="TonB_dep_Rec_b-barrel"/>
    <property type="match status" value="1"/>
</dbReference>
<dbReference type="InterPro" id="IPR008969">
    <property type="entry name" value="CarboxyPept-like_regulatory"/>
</dbReference>
<evidence type="ECO:0000256" key="10">
    <source>
        <dbReference type="SAM" id="SignalP"/>
    </source>
</evidence>
<dbReference type="Proteomes" id="UP001236507">
    <property type="component" value="Unassembled WGS sequence"/>
</dbReference>
<dbReference type="RefSeq" id="WP_283343308.1">
    <property type="nucleotide sequence ID" value="NZ_JASHIF010000002.1"/>
</dbReference>
<evidence type="ECO:0000256" key="7">
    <source>
        <dbReference type="ARBA" id="ARBA00023237"/>
    </source>
</evidence>
<feature type="domain" description="TonB-dependent receptor-like beta-barrel" evidence="11">
    <location>
        <begin position="400"/>
        <end position="959"/>
    </location>
</feature>
<evidence type="ECO:0000256" key="6">
    <source>
        <dbReference type="ARBA" id="ARBA00023136"/>
    </source>
</evidence>
<keyword evidence="7 8" id="KW-0998">Cell outer membrane</keyword>
<dbReference type="SUPFAM" id="SSF49464">
    <property type="entry name" value="Carboxypeptidase regulatory domain-like"/>
    <property type="match status" value="1"/>
</dbReference>
<dbReference type="InterPro" id="IPR039426">
    <property type="entry name" value="TonB-dep_rcpt-like"/>
</dbReference>
<comment type="caution">
    <text evidence="13">The sequence shown here is derived from an EMBL/GenBank/DDBJ whole genome shotgun (WGS) entry which is preliminary data.</text>
</comment>
<dbReference type="PROSITE" id="PS00018">
    <property type="entry name" value="EF_HAND_1"/>
    <property type="match status" value="1"/>
</dbReference>
<organism evidence="13 14">
    <name type="scientific">Flectobacillus roseus</name>
    <dbReference type="NCBI Taxonomy" id="502259"/>
    <lineage>
        <taxon>Bacteria</taxon>
        <taxon>Pseudomonadati</taxon>
        <taxon>Bacteroidota</taxon>
        <taxon>Cytophagia</taxon>
        <taxon>Cytophagales</taxon>
        <taxon>Flectobacillaceae</taxon>
        <taxon>Flectobacillus</taxon>
    </lineage>
</organism>
<gene>
    <name evidence="13" type="ORF">QM524_02365</name>
</gene>
<dbReference type="Pfam" id="PF13715">
    <property type="entry name" value="CarbopepD_reg_2"/>
    <property type="match status" value="1"/>
</dbReference>
<feature type="domain" description="TonB-dependent receptor plug" evidence="12">
    <location>
        <begin position="116"/>
        <end position="232"/>
    </location>
</feature>
<dbReference type="InterPro" id="IPR023996">
    <property type="entry name" value="TonB-dep_OMP_SusC/RagA"/>
</dbReference>
<keyword evidence="3 8" id="KW-1134">Transmembrane beta strand</keyword>
<dbReference type="InterPro" id="IPR037066">
    <property type="entry name" value="Plug_dom_sf"/>
</dbReference>
<keyword evidence="4 8" id="KW-0812">Transmembrane</keyword>
<name>A0ABT6Y4K9_9BACT</name>
<evidence type="ECO:0000259" key="12">
    <source>
        <dbReference type="Pfam" id="PF07715"/>
    </source>
</evidence>
<evidence type="ECO:0000256" key="4">
    <source>
        <dbReference type="ARBA" id="ARBA00022692"/>
    </source>
</evidence>
<evidence type="ECO:0000313" key="14">
    <source>
        <dbReference type="Proteomes" id="UP001236507"/>
    </source>
</evidence>
<proteinExistence type="inferred from homology"/>
<dbReference type="Gene3D" id="2.40.170.20">
    <property type="entry name" value="TonB-dependent receptor, beta-barrel domain"/>
    <property type="match status" value="1"/>
</dbReference>
<keyword evidence="10" id="KW-0732">Signal</keyword>
<feature type="chain" id="PRO_5046115729" evidence="10">
    <location>
        <begin position="24"/>
        <end position="995"/>
    </location>
</feature>
<dbReference type="InterPro" id="IPR000531">
    <property type="entry name" value="Beta-barrel_TonB"/>
</dbReference>
<comment type="similarity">
    <text evidence="8 9">Belongs to the TonB-dependent receptor family.</text>
</comment>
<evidence type="ECO:0000256" key="9">
    <source>
        <dbReference type="RuleBase" id="RU003357"/>
    </source>
</evidence>
<dbReference type="PROSITE" id="PS52016">
    <property type="entry name" value="TONB_DEPENDENT_REC_3"/>
    <property type="match status" value="1"/>
</dbReference>
<keyword evidence="5 9" id="KW-0798">TonB box</keyword>
<dbReference type="Pfam" id="PF07715">
    <property type="entry name" value="Plug"/>
    <property type="match status" value="1"/>
</dbReference>
<protein>
    <submittedName>
        <fullName evidence="13">TonB-dependent receptor</fullName>
    </submittedName>
</protein>
<dbReference type="InterPro" id="IPR036942">
    <property type="entry name" value="Beta-barrel_TonB_sf"/>
</dbReference>
<dbReference type="Gene3D" id="2.60.40.1120">
    <property type="entry name" value="Carboxypeptidase-like, regulatory domain"/>
    <property type="match status" value="1"/>
</dbReference>
<keyword evidence="2 8" id="KW-0813">Transport</keyword>
<keyword evidence="6 8" id="KW-0472">Membrane</keyword>
<dbReference type="SUPFAM" id="SSF56935">
    <property type="entry name" value="Porins"/>
    <property type="match status" value="1"/>
</dbReference>
<evidence type="ECO:0000256" key="2">
    <source>
        <dbReference type="ARBA" id="ARBA00022448"/>
    </source>
</evidence>
<dbReference type="InterPro" id="IPR018247">
    <property type="entry name" value="EF_Hand_1_Ca_BS"/>
</dbReference>
<dbReference type="Gene3D" id="2.170.130.10">
    <property type="entry name" value="TonB-dependent receptor, plug domain"/>
    <property type="match status" value="1"/>
</dbReference>
<evidence type="ECO:0000256" key="8">
    <source>
        <dbReference type="PROSITE-ProRule" id="PRU01360"/>
    </source>
</evidence>
<accession>A0ABT6Y4K9</accession>
<keyword evidence="13" id="KW-0675">Receptor</keyword>
<feature type="signal peptide" evidence="10">
    <location>
        <begin position="1"/>
        <end position="23"/>
    </location>
</feature>
<dbReference type="EMBL" id="JASHIF010000002">
    <property type="protein sequence ID" value="MDI9858043.1"/>
    <property type="molecule type" value="Genomic_DNA"/>
</dbReference>
<evidence type="ECO:0000256" key="1">
    <source>
        <dbReference type="ARBA" id="ARBA00004571"/>
    </source>
</evidence>